<accession>A0AAE2VE94</accession>
<evidence type="ECO:0000313" key="7">
    <source>
        <dbReference type="EMBL" id="MBK1855539.1"/>
    </source>
</evidence>
<dbReference type="Gene3D" id="1.20.1250.20">
    <property type="entry name" value="MFS general substrate transporter like domains"/>
    <property type="match status" value="2"/>
</dbReference>
<feature type="transmembrane region" description="Helical" evidence="6">
    <location>
        <begin position="466"/>
        <end position="485"/>
    </location>
</feature>
<feature type="transmembrane region" description="Helical" evidence="6">
    <location>
        <begin position="262"/>
        <end position="281"/>
    </location>
</feature>
<dbReference type="InterPro" id="IPR036259">
    <property type="entry name" value="MFS_trans_sf"/>
</dbReference>
<dbReference type="Pfam" id="PF07690">
    <property type="entry name" value="MFS_1"/>
    <property type="match status" value="1"/>
</dbReference>
<evidence type="ECO:0000256" key="5">
    <source>
        <dbReference type="ARBA" id="ARBA00023136"/>
    </source>
</evidence>
<sequence>MEKSPVVSKKYLVPFILVTILFPLWAFANNFTDPFVKVFKDVFNTSNDKAAWVQMAFYGGYATMAIPAAIFIRKFSYKAGILVGLLLFAVGALITIPAAQSVNFTLFIIAFYILTFGLAFLETTANPFILSMGSEETATRRLNLAQAFNPIGALAGAGVAAAVVLPSLDMAAFKHDVGSIQAELSPADSAESEHYILPFLKHTPKENLNDPNVRSYLENTPVEDLGKLTEQTITAYQNGDIATFDGKSFVELQEHDLSLASTSYTILGITVLAVFLIFVFYKVPEQRHEKGEALNLGATAKRLFANPRYLGGVVAQIFYVGVQIMVWTYIFHYCENELGIDNATAGKHQIAALVLFLGFRFVCTYFLKYISPGKLLALLSIGGIATTLGAIYLSGMAGLYSLMGISACMSLMFPTIYGIALEGVGEDAKLGSAGLIFAIVGGAFMPKLQGMMIDSGDMFGLTATRASFYLPVLCFVIIAVYGLAFRRPRPVIHVTEPGEAI</sequence>
<evidence type="ECO:0000256" key="3">
    <source>
        <dbReference type="ARBA" id="ARBA00022692"/>
    </source>
</evidence>
<dbReference type="Proteomes" id="UP000634206">
    <property type="component" value="Unassembled WGS sequence"/>
</dbReference>
<keyword evidence="8" id="KW-1185">Reference proteome</keyword>
<feature type="transmembrane region" description="Helical" evidence="6">
    <location>
        <begin position="12"/>
        <end position="31"/>
    </location>
</feature>
<reference evidence="7" key="1">
    <citation type="submission" date="2021-01" db="EMBL/GenBank/DDBJ databases">
        <title>Modified the classification status of verrucomicrobia.</title>
        <authorList>
            <person name="Feng X."/>
        </authorList>
    </citation>
    <scope>NUCLEOTIDE SEQUENCE</scope>
    <source>
        <strain evidence="7">5K15</strain>
    </source>
</reference>
<feature type="transmembrane region" description="Helical" evidence="6">
    <location>
        <begin position="79"/>
        <end position="98"/>
    </location>
</feature>
<name>A0AAE2VE94_9BACT</name>
<feature type="transmembrane region" description="Helical" evidence="6">
    <location>
        <begin position="350"/>
        <end position="368"/>
    </location>
</feature>
<dbReference type="InterPro" id="IPR050375">
    <property type="entry name" value="MFS_TsgA-like"/>
</dbReference>
<dbReference type="PANTHER" id="PTHR43702:SF11">
    <property type="entry name" value="L-FUCOSE-PROTON SYMPORTER"/>
    <property type="match status" value="1"/>
</dbReference>
<keyword evidence="4 6" id="KW-1133">Transmembrane helix</keyword>
<dbReference type="GO" id="GO:0005886">
    <property type="term" value="C:plasma membrane"/>
    <property type="evidence" value="ECO:0007669"/>
    <property type="project" value="UniProtKB-SubCell"/>
</dbReference>
<keyword evidence="2" id="KW-1003">Cell membrane</keyword>
<dbReference type="GO" id="GO:0022857">
    <property type="term" value="F:transmembrane transporter activity"/>
    <property type="evidence" value="ECO:0007669"/>
    <property type="project" value="InterPro"/>
</dbReference>
<feature type="transmembrane region" description="Helical" evidence="6">
    <location>
        <begin position="142"/>
        <end position="165"/>
    </location>
</feature>
<comment type="caution">
    <text evidence="7">The sequence shown here is derived from an EMBL/GenBank/DDBJ whole genome shotgun (WGS) entry which is preliminary data.</text>
</comment>
<proteinExistence type="predicted"/>
<evidence type="ECO:0000256" key="4">
    <source>
        <dbReference type="ARBA" id="ARBA00022989"/>
    </source>
</evidence>
<dbReference type="PANTHER" id="PTHR43702">
    <property type="entry name" value="L-FUCOSE-PROTON SYMPORTER"/>
    <property type="match status" value="1"/>
</dbReference>
<feature type="transmembrane region" description="Helical" evidence="6">
    <location>
        <begin position="428"/>
        <end position="446"/>
    </location>
</feature>
<keyword evidence="5 6" id="KW-0472">Membrane</keyword>
<keyword evidence="3 6" id="KW-0812">Transmembrane</keyword>
<dbReference type="InterPro" id="IPR011701">
    <property type="entry name" value="MFS"/>
</dbReference>
<dbReference type="SUPFAM" id="SSF103473">
    <property type="entry name" value="MFS general substrate transporter"/>
    <property type="match status" value="2"/>
</dbReference>
<organism evidence="7 8">
    <name type="scientific">Oceaniferula flava</name>
    <dbReference type="NCBI Taxonomy" id="2800421"/>
    <lineage>
        <taxon>Bacteria</taxon>
        <taxon>Pseudomonadati</taxon>
        <taxon>Verrucomicrobiota</taxon>
        <taxon>Verrucomicrobiia</taxon>
        <taxon>Verrucomicrobiales</taxon>
        <taxon>Verrucomicrobiaceae</taxon>
        <taxon>Oceaniferula</taxon>
    </lineage>
</organism>
<protein>
    <submittedName>
        <fullName evidence="7">MFS transporter</fullName>
    </submittedName>
</protein>
<dbReference type="RefSeq" id="WP_309490151.1">
    <property type="nucleotide sequence ID" value="NZ_JAENIG010000007.1"/>
</dbReference>
<evidence type="ECO:0000256" key="6">
    <source>
        <dbReference type="SAM" id="Phobius"/>
    </source>
</evidence>
<evidence type="ECO:0000313" key="8">
    <source>
        <dbReference type="Proteomes" id="UP000634206"/>
    </source>
</evidence>
<feature type="transmembrane region" description="Helical" evidence="6">
    <location>
        <begin position="104"/>
        <end position="121"/>
    </location>
</feature>
<dbReference type="AlphaFoldDB" id="A0AAE2VE94"/>
<feature type="transmembrane region" description="Helical" evidence="6">
    <location>
        <begin position="309"/>
        <end position="330"/>
    </location>
</feature>
<gene>
    <name evidence="7" type="ORF">JIN83_11255</name>
</gene>
<feature type="transmembrane region" description="Helical" evidence="6">
    <location>
        <begin position="51"/>
        <end position="72"/>
    </location>
</feature>
<feature type="transmembrane region" description="Helical" evidence="6">
    <location>
        <begin position="399"/>
        <end position="421"/>
    </location>
</feature>
<dbReference type="CDD" id="cd17394">
    <property type="entry name" value="MFS_FucP_like"/>
    <property type="match status" value="1"/>
</dbReference>
<feature type="transmembrane region" description="Helical" evidence="6">
    <location>
        <begin position="375"/>
        <end position="393"/>
    </location>
</feature>
<dbReference type="EMBL" id="JAENIG010000007">
    <property type="protein sequence ID" value="MBK1855539.1"/>
    <property type="molecule type" value="Genomic_DNA"/>
</dbReference>
<evidence type="ECO:0000256" key="2">
    <source>
        <dbReference type="ARBA" id="ARBA00022475"/>
    </source>
</evidence>
<evidence type="ECO:0000256" key="1">
    <source>
        <dbReference type="ARBA" id="ARBA00004429"/>
    </source>
</evidence>
<comment type="subcellular location">
    <subcellularLocation>
        <location evidence="1">Cell inner membrane</location>
        <topology evidence="1">Multi-pass membrane protein</topology>
    </subcellularLocation>
</comment>